<keyword evidence="2" id="KW-0067">ATP-binding</keyword>
<proteinExistence type="predicted"/>
<evidence type="ECO:0000256" key="2">
    <source>
        <dbReference type="ARBA" id="ARBA00022840"/>
    </source>
</evidence>
<comment type="caution">
    <text evidence="4">The sequence shown here is derived from an EMBL/GenBank/DDBJ whole genome shotgun (WGS) entry which is preliminary data.</text>
</comment>
<accession>A0A0V8RRJ8</accession>
<dbReference type="InterPro" id="IPR015854">
    <property type="entry name" value="ABC_transpr_LolD-like"/>
</dbReference>
<dbReference type="PROSITE" id="PS00211">
    <property type="entry name" value="ABC_TRANSPORTER_1"/>
    <property type="match status" value="1"/>
</dbReference>
<name>A0A0V8RRJ8_PYROC</name>
<dbReference type="InterPro" id="IPR027417">
    <property type="entry name" value="P-loop_NTPase"/>
</dbReference>
<dbReference type="GO" id="GO:0016887">
    <property type="term" value="F:ATP hydrolysis activity"/>
    <property type="evidence" value="ECO:0007669"/>
    <property type="project" value="InterPro"/>
</dbReference>
<dbReference type="SMART" id="SM00382">
    <property type="entry name" value="AAA"/>
    <property type="match status" value="1"/>
</dbReference>
<organism evidence="4 5">
    <name type="scientific">Pyrodictium occultum</name>
    <dbReference type="NCBI Taxonomy" id="2309"/>
    <lineage>
        <taxon>Archaea</taxon>
        <taxon>Thermoproteota</taxon>
        <taxon>Thermoprotei</taxon>
        <taxon>Desulfurococcales</taxon>
        <taxon>Pyrodictiaceae</taxon>
        <taxon>Pyrodictium</taxon>
    </lineage>
</organism>
<protein>
    <recommendedName>
        <fullName evidence="3">ABC transporter domain-containing protein</fullName>
    </recommendedName>
</protein>
<keyword evidence="5" id="KW-1185">Reference proteome</keyword>
<dbReference type="PANTHER" id="PTHR24220">
    <property type="entry name" value="IMPORT ATP-BINDING PROTEIN"/>
    <property type="match status" value="1"/>
</dbReference>
<feature type="domain" description="ABC transporter" evidence="3">
    <location>
        <begin position="3"/>
        <end position="219"/>
    </location>
</feature>
<evidence type="ECO:0000256" key="1">
    <source>
        <dbReference type="ARBA" id="ARBA00022741"/>
    </source>
</evidence>
<dbReference type="GO" id="GO:0022857">
    <property type="term" value="F:transmembrane transporter activity"/>
    <property type="evidence" value="ECO:0007669"/>
    <property type="project" value="TreeGrafter"/>
</dbReference>
<evidence type="ECO:0000313" key="5">
    <source>
        <dbReference type="Proteomes" id="UP000053352"/>
    </source>
</evidence>
<keyword evidence="1" id="KW-0547">Nucleotide-binding</keyword>
<dbReference type="InterPro" id="IPR003593">
    <property type="entry name" value="AAA+_ATPase"/>
</dbReference>
<dbReference type="EMBL" id="LNTB01000002">
    <property type="protein sequence ID" value="KSW10752.1"/>
    <property type="molecule type" value="Genomic_DNA"/>
</dbReference>
<dbReference type="InterPro" id="IPR017871">
    <property type="entry name" value="ABC_transporter-like_CS"/>
</dbReference>
<dbReference type="Gene3D" id="3.40.50.300">
    <property type="entry name" value="P-loop containing nucleotide triphosphate hydrolases"/>
    <property type="match status" value="1"/>
</dbReference>
<evidence type="ECO:0000313" key="4">
    <source>
        <dbReference type="EMBL" id="KSW10752.1"/>
    </source>
</evidence>
<dbReference type="InterPro" id="IPR003439">
    <property type="entry name" value="ABC_transporter-like_ATP-bd"/>
</dbReference>
<dbReference type="GO" id="GO:0005886">
    <property type="term" value="C:plasma membrane"/>
    <property type="evidence" value="ECO:0007669"/>
    <property type="project" value="TreeGrafter"/>
</dbReference>
<dbReference type="PROSITE" id="PS50893">
    <property type="entry name" value="ABC_TRANSPORTER_2"/>
    <property type="match status" value="1"/>
</dbReference>
<dbReference type="STRING" id="2309.CF15_08195"/>
<dbReference type="Pfam" id="PF00005">
    <property type="entry name" value="ABC_tran"/>
    <property type="match status" value="1"/>
</dbReference>
<dbReference type="GO" id="GO:0005524">
    <property type="term" value="F:ATP binding"/>
    <property type="evidence" value="ECO:0007669"/>
    <property type="project" value="UniProtKB-KW"/>
</dbReference>
<evidence type="ECO:0000259" key="3">
    <source>
        <dbReference type="PROSITE" id="PS50893"/>
    </source>
</evidence>
<reference evidence="4 5" key="1">
    <citation type="submission" date="2015-11" db="EMBL/GenBank/DDBJ databases">
        <title>Genome sequence of Pyrodictium occultum PL-19, a marine hyperthermophilic archaeon isolated from Volcano, Italy.</title>
        <authorList>
            <person name="Utturkar S."/>
            <person name="Huber H."/>
            <person name="Leptihn S."/>
            <person name="Brown S."/>
            <person name="Stetter K.O."/>
            <person name="Podar M."/>
        </authorList>
    </citation>
    <scope>NUCLEOTIDE SEQUENCE [LARGE SCALE GENOMIC DNA]</scope>
    <source>
        <strain evidence="4 5">PL-19</strain>
    </source>
</reference>
<gene>
    <name evidence="4" type="ORF">CF15_08195</name>
</gene>
<dbReference type="AlphaFoldDB" id="A0A0V8RRJ8"/>
<sequence length="220" mass="24322">MILELRGVWFERGADTILREVDLSLERGEILVVHGRSGVGKTTLAMIAALLLAPTRGRTVFMGSDVTGAGDQERSKLRLKHIGYVDQYSRLLPSLTLVDNVALPLRLMGVGREEARREASMLLERLGLKGLEERYPGEVSGGQRQRAAIARALVKKPRLVVADEPLSSLDDEARETVLSLLRDYVRERGAAALITTTELGVLYGGDREYMLSEGRLRRIA</sequence>
<dbReference type="SUPFAM" id="SSF52540">
    <property type="entry name" value="P-loop containing nucleoside triphosphate hydrolases"/>
    <property type="match status" value="1"/>
</dbReference>
<dbReference type="Proteomes" id="UP000053352">
    <property type="component" value="Unassembled WGS sequence"/>
</dbReference>
<dbReference type="PANTHER" id="PTHR24220:SF659">
    <property type="entry name" value="TRANSPORTER, PUTATIVE-RELATED"/>
    <property type="match status" value="1"/>
</dbReference>